<accession>A0A852VAJ1</accession>
<proteinExistence type="predicted"/>
<sequence>MLFVEMDLPRLFLTLSITSFVMLAPFVVTFALHSEKLRFNFSYLSVSALCFSLWALSRYERISLPEEKAPQSRGPL</sequence>
<organism evidence="2 3">
    <name type="scientific">Tunturiibacter lichenicola</name>
    <dbReference type="NCBI Taxonomy" id="2051959"/>
    <lineage>
        <taxon>Bacteria</taxon>
        <taxon>Pseudomonadati</taxon>
        <taxon>Acidobacteriota</taxon>
        <taxon>Terriglobia</taxon>
        <taxon>Terriglobales</taxon>
        <taxon>Acidobacteriaceae</taxon>
        <taxon>Tunturiibacter</taxon>
    </lineage>
</organism>
<dbReference type="Proteomes" id="UP000564385">
    <property type="component" value="Unassembled WGS sequence"/>
</dbReference>
<gene>
    <name evidence="2" type="ORF">HDF08_000388</name>
</gene>
<name>A0A852VAJ1_9BACT</name>
<dbReference type="EMBL" id="JACCCU010000001">
    <property type="protein sequence ID" value="NYF88321.1"/>
    <property type="molecule type" value="Genomic_DNA"/>
</dbReference>
<dbReference type="AlphaFoldDB" id="A0A852VAJ1"/>
<reference evidence="2 3" key="1">
    <citation type="submission" date="2020-07" db="EMBL/GenBank/DDBJ databases">
        <title>Genomic Encyclopedia of Type Strains, Phase IV (KMG-V): Genome sequencing to study the core and pangenomes of soil and plant-associated prokaryotes.</title>
        <authorList>
            <person name="Whitman W."/>
        </authorList>
    </citation>
    <scope>NUCLEOTIDE SEQUENCE [LARGE SCALE GENOMIC DNA]</scope>
    <source>
        <strain evidence="2 3">M8UP22</strain>
    </source>
</reference>
<feature type="transmembrane region" description="Helical" evidence="1">
    <location>
        <begin position="39"/>
        <end position="56"/>
    </location>
</feature>
<evidence type="ECO:0000313" key="3">
    <source>
        <dbReference type="Proteomes" id="UP000564385"/>
    </source>
</evidence>
<comment type="caution">
    <text evidence="2">The sequence shown here is derived from an EMBL/GenBank/DDBJ whole genome shotgun (WGS) entry which is preliminary data.</text>
</comment>
<feature type="transmembrane region" description="Helical" evidence="1">
    <location>
        <begin position="12"/>
        <end position="33"/>
    </location>
</feature>
<evidence type="ECO:0000256" key="1">
    <source>
        <dbReference type="SAM" id="Phobius"/>
    </source>
</evidence>
<keyword evidence="1" id="KW-1133">Transmembrane helix</keyword>
<keyword evidence="1" id="KW-0472">Membrane</keyword>
<protein>
    <submittedName>
        <fullName evidence="2">Uncharacterized protein</fullName>
    </submittedName>
</protein>
<evidence type="ECO:0000313" key="2">
    <source>
        <dbReference type="EMBL" id="NYF88321.1"/>
    </source>
</evidence>
<keyword evidence="1" id="KW-0812">Transmembrane</keyword>